<gene>
    <name evidence="2" type="ORF">BECKSD772D_GA0070982_10643</name>
</gene>
<sequence>MQYLLDTVTIVRHFSGNGRIGRKAAGILDMIETRNDLLIVSVISLMEILYLSEKNRIAIDLGQTLEWIEASPKYAMVDLNADILRVAQTISFGELHDRLILATTKWLGIPILSSDKAFENVQGIQVIWK</sequence>
<reference evidence="2" key="1">
    <citation type="submission" date="2019-02" db="EMBL/GenBank/DDBJ databases">
        <authorList>
            <person name="Gruber-Vodicka R. H."/>
            <person name="Seah K. B. B."/>
        </authorList>
    </citation>
    <scope>NUCLEOTIDE SEQUENCE</scope>
    <source>
        <strain evidence="2">BECK_S127</strain>
    </source>
</reference>
<name>A0A451BNA2_9GAMM</name>
<dbReference type="Pfam" id="PF01850">
    <property type="entry name" value="PIN"/>
    <property type="match status" value="1"/>
</dbReference>
<feature type="domain" description="PIN" evidence="1">
    <location>
        <begin position="3"/>
        <end position="122"/>
    </location>
</feature>
<evidence type="ECO:0000313" key="2">
    <source>
        <dbReference type="EMBL" id="VFK79762.1"/>
    </source>
</evidence>
<proteinExistence type="predicted"/>
<accession>A0A451BNA2</accession>
<evidence type="ECO:0000259" key="1">
    <source>
        <dbReference type="Pfam" id="PF01850"/>
    </source>
</evidence>
<dbReference type="InterPro" id="IPR029060">
    <property type="entry name" value="PIN-like_dom_sf"/>
</dbReference>
<dbReference type="AlphaFoldDB" id="A0A451BNA2"/>
<dbReference type="EMBL" id="CAADHB010000064">
    <property type="protein sequence ID" value="VFK79762.1"/>
    <property type="molecule type" value="Genomic_DNA"/>
</dbReference>
<organism evidence="2">
    <name type="scientific">Candidatus Kentrum sp. SD</name>
    <dbReference type="NCBI Taxonomy" id="2126332"/>
    <lineage>
        <taxon>Bacteria</taxon>
        <taxon>Pseudomonadati</taxon>
        <taxon>Pseudomonadota</taxon>
        <taxon>Gammaproteobacteria</taxon>
        <taxon>Candidatus Kentrum</taxon>
    </lineage>
</organism>
<dbReference type="SUPFAM" id="SSF88723">
    <property type="entry name" value="PIN domain-like"/>
    <property type="match status" value="1"/>
</dbReference>
<dbReference type="InterPro" id="IPR002716">
    <property type="entry name" value="PIN_dom"/>
</dbReference>
<protein>
    <submittedName>
        <fullName evidence="2">Predicted nucleic acid-binding protein, contains PIN domain</fullName>
    </submittedName>
</protein>
<dbReference type="Gene3D" id="3.40.50.1010">
    <property type="entry name" value="5'-nuclease"/>
    <property type="match status" value="1"/>
</dbReference>